<evidence type="ECO:0000256" key="6">
    <source>
        <dbReference type="RuleBase" id="RU003476"/>
    </source>
</evidence>
<dbReference type="PRINTS" id="PR00502">
    <property type="entry name" value="NUDIXFAMILY"/>
</dbReference>
<comment type="similarity">
    <text evidence="2 6">Belongs to the Nudix hydrolase family.</text>
</comment>
<protein>
    <submittedName>
        <fullName evidence="8">NUDIX domain-containing protein</fullName>
    </submittedName>
</protein>
<keyword evidence="3" id="KW-0479">Metal-binding</keyword>
<organism evidence="8 9">
    <name type="scientific">Deminuibacter soli</name>
    <dbReference type="NCBI Taxonomy" id="2291815"/>
    <lineage>
        <taxon>Bacteria</taxon>
        <taxon>Pseudomonadati</taxon>
        <taxon>Bacteroidota</taxon>
        <taxon>Chitinophagia</taxon>
        <taxon>Chitinophagales</taxon>
        <taxon>Chitinophagaceae</taxon>
        <taxon>Deminuibacter</taxon>
    </lineage>
</organism>
<evidence type="ECO:0000313" key="9">
    <source>
        <dbReference type="Proteomes" id="UP000261284"/>
    </source>
</evidence>
<accession>A0A3E1NIV9</accession>
<dbReference type="Gene3D" id="3.90.79.10">
    <property type="entry name" value="Nucleoside Triphosphate Pyrophosphohydrolase"/>
    <property type="match status" value="1"/>
</dbReference>
<dbReference type="GO" id="GO:0046872">
    <property type="term" value="F:metal ion binding"/>
    <property type="evidence" value="ECO:0007669"/>
    <property type="project" value="UniProtKB-KW"/>
</dbReference>
<dbReference type="Pfam" id="PF00293">
    <property type="entry name" value="NUDIX"/>
    <property type="match status" value="1"/>
</dbReference>
<dbReference type="InterPro" id="IPR020084">
    <property type="entry name" value="NUDIX_hydrolase_CS"/>
</dbReference>
<dbReference type="InterPro" id="IPR000086">
    <property type="entry name" value="NUDIX_hydrolase_dom"/>
</dbReference>
<dbReference type="PANTHER" id="PTHR43758:SF2">
    <property type="entry name" value="OXIDIZED PURINE NUCLEOSIDE TRIPHOSPHATE HYDROLASE"/>
    <property type="match status" value="1"/>
</dbReference>
<dbReference type="OrthoDB" id="3532303at2"/>
<dbReference type="EMBL" id="QTJU01000004">
    <property type="protein sequence ID" value="RFM27718.1"/>
    <property type="molecule type" value="Genomic_DNA"/>
</dbReference>
<dbReference type="GO" id="GO:0042262">
    <property type="term" value="P:DNA protection"/>
    <property type="evidence" value="ECO:0007669"/>
    <property type="project" value="TreeGrafter"/>
</dbReference>
<dbReference type="PROSITE" id="PS00893">
    <property type="entry name" value="NUDIX_BOX"/>
    <property type="match status" value="1"/>
</dbReference>
<keyword evidence="4 6" id="KW-0378">Hydrolase</keyword>
<comment type="cofactor">
    <cofactor evidence="1">
        <name>Mg(2+)</name>
        <dbReference type="ChEBI" id="CHEBI:18420"/>
    </cofactor>
</comment>
<reference evidence="8 9" key="1">
    <citation type="submission" date="2018-08" db="EMBL/GenBank/DDBJ databases">
        <title>Chitinophagaceae sp. K23C18032701, a novel bacterium isolated from forest soil.</title>
        <authorList>
            <person name="Wang C."/>
        </authorList>
    </citation>
    <scope>NUCLEOTIDE SEQUENCE [LARGE SCALE GENOMIC DNA]</scope>
    <source>
        <strain evidence="8 9">K23C18032701</strain>
    </source>
</reference>
<evidence type="ECO:0000256" key="4">
    <source>
        <dbReference type="ARBA" id="ARBA00022801"/>
    </source>
</evidence>
<dbReference type="CDD" id="cd04690">
    <property type="entry name" value="NUDIX_Hydrolase"/>
    <property type="match status" value="1"/>
</dbReference>
<dbReference type="GO" id="GO:0005737">
    <property type="term" value="C:cytoplasm"/>
    <property type="evidence" value="ECO:0007669"/>
    <property type="project" value="TreeGrafter"/>
</dbReference>
<evidence type="ECO:0000256" key="1">
    <source>
        <dbReference type="ARBA" id="ARBA00001946"/>
    </source>
</evidence>
<evidence type="ECO:0000256" key="5">
    <source>
        <dbReference type="ARBA" id="ARBA00022842"/>
    </source>
</evidence>
<dbReference type="SUPFAM" id="SSF55811">
    <property type="entry name" value="Nudix"/>
    <property type="match status" value="1"/>
</dbReference>
<dbReference type="InterPro" id="IPR020476">
    <property type="entry name" value="Nudix_hydrolase"/>
</dbReference>
<dbReference type="PROSITE" id="PS51462">
    <property type="entry name" value="NUDIX"/>
    <property type="match status" value="1"/>
</dbReference>
<dbReference type="InterPro" id="IPR015797">
    <property type="entry name" value="NUDIX_hydrolase-like_dom_sf"/>
</dbReference>
<gene>
    <name evidence="8" type="ORF">DXN05_13510</name>
</gene>
<name>A0A3E1NIV9_9BACT</name>
<sequence>MKTIHCAGLIVIQNRRLLLAFSNNKQAWYLPGGKIDAGETALQAMQREVMEELNMQLPEDSLQYYMHVTAPAFGEKDNLVMEQDCFIHELQQTPQPSAEIGAIQFFDHATYLKEPHQVPGVLMVFEQLRADKLVD</sequence>
<feature type="domain" description="Nudix hydrolase" evidence="7">
    <location>
        <begin position="2"/>
        <end position="128"/>
    </location>
</feature>
<dbReference type="Proteomes" id="UP000261284">
    <property type="component" value="Unassembled WGS sequence"/>
</dbReference>
<comment type="caution">
    <text evidence="8">The sequence shown here is derived from an EMBL/GenBank/DDBJ whole genome shotgun (WGS) entry which is preliminary data.</text>
</comment>
<evidence type="ECO:0000313" key="8">
    <source>
        <dbReference type="EMBL" id="RFM27718.1"/>
    </source>
</evidence>
<keyword evidence="9" id="KW-1185">Reference proteome</keyword>
<dbReference type="RefSeq" id="WP_116847796.1">
    <property type="nucleotide sequence ID" value="NZ_QTJU01000004.1"/>
</dbReference>
<keyword evidence="5" id="KW-0460">Magnesium</keyword>
<evidence type="ECO:0000259" key="7">
    <source>
        <dbReference type="PROSITE" id="PS51462"/>
    </source>
</evidence>
<evidence type="ECO:0000256" key="3">
    <source>
        <dbReference type="ARBA" id="ARBA00022723"/>
    </source>
</evidence>
<evidence type="ECO:0000256" key="2">
    <source>
        <dbReference type="ARBA" id="ARBA00005582"/>
    </source>
</evidence>
<dbReference type="AlphaFoldDB" id="A0A3E1NIV9"/>
<dbReference type="PANTHER" id="PTHR43758">
    <property type="entry name" value="7,8-DIHYDRO-8-OXOGUANINE TRIPHOSPHATASE"/>
    <property type="match status" value="1"/>
</dbReference>
<dbReference type="GO" id="GO:0008413">
    <property type="term" value="F:8-oxo-7,8-dihydroguanosine triphosphate pyrophosphatase activity"/>
    <property type="evidence" value="ECO:0007669"/>
    <property type="project" value="TreeGrafter"/>
</dbReference>
<proteinExistence type="inferred from homology"/>